<gene>
    <name evidence="4" type="ORF">CPZ25_011040</name>
</gene>
<evidence type="ECO:0000259" key="3">
    <source>
        <dbReference type="PROSITE" id="PS01031"/>
    </source>
</evidence>
<dbReference type="PROSITE" id="PS01031">
    <property type="entry name" value="SHSP"/>
    <property type="match status" value="1"/>
</dbReference>
<dbReference type="AlphaFoldDB" id="A0A4P9CAI0"/>
<evidence type="ECO:0000313" key="5">
    <source>
        <dbReference type="Proteomes" id="UP000218387"/>
    </source>
</evidence>
<feature type="domain" description="SHSP" evidence="3">
    <location>
        <begin position="25"/>
        <end position="140"/>
    </location>
</feature>
<dbReference type="InterPro" id="IPR008978">
    <property type="entry name" value="HSP20-like_chaperone"/>
</dbReference>
<proteinExistence type="inferred from homology"/>
<reference evidence="4 5" key="1">
    <citation type="submission" date="2018-05" db="EMBL/GenBank/DDBJ databases">
        <title>Genome comparison of Eubacterium sp.</title>
        <authorList>
            <person name="Feng Y."/>
            <person name="Sanchez-Andrea I."/>
            <person name="Stams A.J.M."/>
            <person name="De Vos W.M."/>
        </authorList>
    </citation>
    <scope>NUCLEOTIDE SEQUENCE [LARGE SCALE GENOMIC DNA]</scope>
    <source>
        <strain evidence="4 5">YI</strain>
    </source>
</reference>
<evidence type="ECO:0000256" key="2">
    <source>
        <dbReference type="RuleBase" id="RU003616"/>
    </source>
</evidence>
<keyword evidence="5" id="KW-1185">Reference proteome</keyword>
<dbReference type="PANTHER" id="PTHR11527">
    <property type="entry name" value="HEAT-SHOCK PROTEIN 20 FAMILY MEMBER"/>
    <property type="match status" value="1"/>
</dbReference>
<accession>A0A4P9CAI0</accession>
<evidence type="ECO:0000256" key="1">
    <source>
        <dbReference type="PROSITE-ProRule" id="PRU00285"/>
    </source>
</evidence>
<dbReference type="Gene3D" id="2.60.40.790">
    <property type="match status" value="1"/>
</dbReference>
<evidence type="ECO:0000313" key="4">
    <source>
        <dbReference type="EMBL" id="QCT71841.1"/>
    </source>
</evidence>
<name>A0A4P9CAI0_EUBML</name>
<dbReference type="CDD" id="cd06471">
    <property type="entry name" value="ACD_LpsHSP_like"/>
    <property type="match status" value="1"/>
</dbReference>
<dbReference type="RefSeq" id="WP_058693325.1">
    <property type="nucleotide sequence ID" value="NZ_CP029487.1"/>
</dbReference>
<dbReference type="EMBL" id="CP029487">
    <property type="protein sequence ID" value="QCT71841.1"/>
    <property type="molecule type" value="Genomic_DNA"/>
</dbReference>
<dbReference type="Pfam" id="PF00011">
    <property type="entry name" value="HSP20"/>
    <property type="match status" value="1"/>
</dbReference>
<organism evidence="4 5">
    <name type="scientific">Eubacterium maltosivorans</name>
    <dbReference type="NCBI Taxonomy" id="2041044"/>
    <lineage>
        <taxon>Bacteria</taxon>
        <taxon>Bacillati</taxon>
        <taxon>Bacillota</taxon>
        <taxon>Clostridia</taxon>
        <taxon>Eubacteriales</taxon>
        <taxon>Eubacteriaceae</taxon>
        <taxon>Eubacterium</taxon>
    </lineage>
</organism>
<dbReference type="InterPro" id="IPR002068">
    <property type="entry name" value="A-crystallin/Hsp20_dom"/>
</dbReference>
<dbReference type="SUPFAM" id="SSF49764">
    <property type="entry name" value="HSP20-like chaperones"/>
    <property type="match status" value="1"/>
</dbReference>
<sequence>MLLMPRDRFGFNLFDDMFNDPFFKKTESPALMKTDIQEKDGKYILDMDLPGFGKENIKADLENGYLTITASRDDSKEEKDEKGNLVHQERYTGQCSRSFYVGDNVKEDDIKAGYKDGILHLEFPKNETKQVEQKKYIAIE</sequence>
<protein>
    <submittedName>
        <fullName evidence="4">Hsp20/alpha crystallin family protein</fullName>
    </submittedName>
</protein>
<dbReference type="Proteomes" id="UP000218387">
    <property type="component" value="Chromosome"/>
</dbReference>
<dbReference type="KEGG" id="emt:CPZ25_011040"/>
<comment type="similarity">
    <text evidence="1 2">Belongs to the small heat shock protein (HSP20) family.</text>
</comment>
<dbReference type="InterPro" id="IPR031107">
    <property type="entry name" value="Small_HSP"/>
</dbReference>